<dbReference type="SUPFAM" id="SSF90123">
    <property type="entry name" value="ABC transporter transmembrane region"/>
    <property type="match status" value="1"/>
</dbReference>
<organism evidence="6">
    <name type="scientific">Streptomyces sp. SID7499</name>
    <dbReference type="NCBI Taxonomy" id="2706086"/>
    <lineage>
        <taxon>Bacteria</taxon>
        <taxon>Bacillati</taxon>
        <taxon>Actinomycetota</taxon>
        <taxon>Actinomycetes</taxon>
        <taxon>Kitasatosporales</taxon>
        <taxon>Streptomycetaceae</taxon>
        <taxon>Streptomyces</taxon>
    </lineage>
</organism>
<reference evidence="6" key="1">
    <citation type="submission" date="2020-01" db="EMBL/GenBank/DDBJ databases">
        <title>Insect and environment-associated Actinomycetes.</title>
        <authorList>
            <person name="Currrie C."/>
            <person name="Chevrette M."/>
            <person name="Carlson C."/>
            <person name="Stubbendieck R."/>
            <person name="Wendt-Pienkowski E."/>
        </authorList>
    </citation>
    <scope>NUCLEOTIDE SEQUENCE</scope>
    <source>
        <strain evidence="6">SID7499</strain>
    </source>
</reference>
<feature type="transmembrane region" description="Helical" evidence="5">
    <location>
        <begin position="28"/>
        <end position="49"/>
    </location>
</feature>
<evidence type="ECO:0000256" key="3">
    <source>
        <dbReference type="ARBA" id="ARBA00022989"/>
    </source>
</evidence>
<dbReference type="GO" id="GO:0005524">
    <property type="term" value="F:ATP binding"/>
    <property type="evidence" value="ECO:0007669"/>
    <property type="project" value="UniProtKB-KW"/>
</dbReference>
<comment type="subcellular location">
    <subcellularLocation>
        <location evidence="1">Cell membrane</location>
        <topology evidence="1">Multi-pass membrane protein</topology>
    </subcellularLocation>
</comment>
<protein>
    <submittedName>
        <fullName evidence="6">ABC transporter ATP-binding protein</fullName>
    </submittedName>
</protein>
<feature type="non-terminal residue" evidence="6">
    <location>
        <position position="1"/>
    </location>
</feature>
<keyword evidence="2 5" id="KW-0812">Transmembrane</keyword>
<dbReference type="AlphaFoldDB" id="A0A6G3XLK3"/>
<evidence type="ECO:0000256" key="5">
    <source>
        <dbReference type="SAM" id="Phobius"/>
    </source>
</evidence>
<evidence type="ECO:0000256" key="2">
    <source>
        <dbReference type="ARBA" id="ARBA00022692"/>
    </source>
</evidence>
<keyword evidence="3 5" id="KW-1133">Transmembrane helix</keyword>
<evidence type="ECO:0000256" key="4">
    <source>
        <dbReference type="ARBA" id="ARBA00023136"/>
    </source>
</evidence>
<feature type="transmembrane region" description="Helical" evidence="5">
    <location>
        <begin position="61"/>
        <end position="79"/>
    </location>
</feature>
<comment type="caution">
    <text evidence="6">The sequence shown here is derived from an EMBL/GenBank/DDBJ whole genome shotgun (WGS) entry which is preliminary data.</text>
</comment>
<accession>A0A6G3XLK3</accession>
<keyword evidence="4 5" id="KW-0472">Membrane</keyword>
<proteinExistence type="predicted"/>
<name>A0A6G3XLK3_9ACTN</name>
<dbReference type="InterPro" id="IPR036640">
    <property type="entry name" value="ABC1_TM_sf"/>
</dbReference>
<dbReference type="GO" id="GO:0005886">
    <property type="term" value="C:plasma membrane"/>
    <property type="evidence" value="ECO:0007669"/>
    <property type="project" value="UniProtKB-SubCell"/>
</dbReference>
<feature type="non-terminal residue" evidence="6">
    <location>
        <position position="82"/>
    </location>
</feature>
<gene>
    <name evidence="6" type="ORF">G3M58_71025</name>
</gene>
<evidence type="ECO:0000256" key="1">
    <source>
        <dbReference type="ARBA" id="ARBA00004651"/>
    </source>
</evidence>
<dbReference type="EMBL" id="JAAGMN010007520">
    <property type="protein sequence ID" value="NEE18698.1"/>
    <property type="molecule type" value="Genomic_DNA"/>
</dbReference>
<keyword evidence="6" id="KW-0547">Nucleotide-binding</keyword>
<dbReference type="Gene3D" id="1.20.1560.10">
    <property type="entry name" value="ABC transporter type 1, transmembrane domain"/>
    <property type="match status" value="1"/>
</dbReference>
<keyword evidence="6" id="KW-0067">ATP-binding</keyword>
<evidence type="ECO:0000313" key="6">
    <source>
        <dbReference type="EMBL" id="NEE18698.1"/>
    </source>
</evidence>
<sequence length="82" mass="8911">RLTETPDQRRVLRRAWPHMRPERRGITLALLVGAAATATTVAVPAVIGAGVDQILARDRSGLFTAVAALTVLALLRLILFRQ</sequence>